<keyword evidence="4" id="KW-0378">Hydrolase</keyword>
<dbReference type="PANTHER" id="PTHR10381:SF70">
    <property type="entry name" value="ATP-DEPENDENT CLP PROTEASE PROTEOLYTIC SUBUNIT"/>
    <property type="match status" value="1"/>
</dbReference>
<evidence type="ECO:0000256" key="1">
    <source>
        <dbReference type="ARBA" id="ARBA00007039"/>
    </source>
</evidence>
<dbReference type="GO" id="GO:0051117">
    <property type="term" value="F:ATPase binding"/>
    <property type="evidence" value="ECO:0007669"/>
    <property type="project" value="TreeGrafter"/>
</dbReference>
<dbReference type="Pfam" id="PF00574">
    <property type="entry name" value="CLP_protease"/>
    <property type="match status" value="1"/>
</dbReference>
<comment type="similarity">
    <text evidence="1 6">Belongs to the peptidase S14 family.</text>
</comment>
<dbReference type="InterPro" id="IPR029045">
    <property type="entry name" value="ClpP/crotonase-like_dom_sf"/>
</dbReference>
<reference evidence="7 8" key="1">
    <citation type="submission" date="2018-02" db="EMBL/GenBank/DDBJ databases">
        <title>Whole genome sequencing of endophytic bacterium.</title>
        <authorList>
            <person name="Eedara R."/>
            <person name="Podile A.R."/>
        </authorList>
    </citation>
    <scope>NUCLEOTIDE SEQUENCE [LARGE SCALE GENOMIC DNA]</scope>
    <source>
        <strain evidence="7 8">RP1T</strain>
    </source>
</reference>
<dbReference type="Proteomes" id="UP000237682">
    <property type="component" value="Unassembled WGS sequence"/>
</dbReference>
<evidence type="ECO:0000256" key="5">
    <source>
        <dbReference type="ARBA" id="ARBA00022825"/>
    </source>
</evidence>
<evidence type="ECO:0000256" key="3">
    <source>
        <dbReference type="ARBA" id="ARBA00022670"/>
    </source>
</evidence>
<protein>
    <recommendedName>
        <fullName evidence="6">ATP-dependent Clp protease proteolytic subunit</fullName>
    </recommendedName>
</protein>
<accession>A0A2S9Q7N3</accession>
<dbReference type="GO" id="GO:0004176">
    <property type="term" value="F:ATP-dependent peptidase activity"/>
    <property type="evidence" value="ECO:0007669"/>
    <property type="project" value="InterPro"/>
</dbReference>
<dbReference type="PRINTS" id="PR00127">
    <property type="entry name" value="CLPPROTEASEP"/>
</dbReference>
<keyword evidence="5" id="KW-0720">Serine protease</keyword>
<organism evidence="7 8">
    <name type="scientific">Labrys okinawensis</name>
    <dbReference type="NCBI Taxonomy" id="346911"/>
    <lineage>
        <taxon>Bacteria</taxon>
        <taxon>Pseudomonadati</taxon>
        <taxon>Pseudomonadota</taxon>
        <taxon>Alphaproteobacteria</taxon>
        <taxon>Hyphomicrobiales</taxon>
        <taxon>Xanthobacteraceae</taxon>
        <taxon>Labrys</taxon>
    </lineage>
</organism>
<keyword evidence="2" id="KW-0963">Cytoplasm</keyword>
<proteinExistence type="inferred from homology"/>
<dbReference type="CDD" id="cd07016">
    <property type="entry name" value="S14_ClpP_1"/>
    <property type="match status" value="1"/>
</dbReference>
<evidence type="ECO:0000313" key="7">
    <source>
        <dbReference type="EMBL" id="PRH85362.1"/>
    </source>
</evidence>
<dbReference type="GO" id="GO:0004252">
    <property type="term" value="F:serine-type endopeptidase activity"/>
    <property type="evidence" value="ECO:0007669"/>
    <property type="project" value="InterPro"/>
</dbReference>
<dbReference type="GO" id="GO:0009368">
    <property type="term" value="C:endopeptidase Clp complex"/>
    <property type="evidence" value="ECO:0007669"/>
    <property type="project" value="TreeGrafter"/>
</dbReference>
<dbReference type="Gene3D" id="3.90.226.10">
    <property type="entry name" value="2-enoyl-CoA Hydratase, Chain A, domain 1"/>
    <property type="match status" value="1"/>
</dbReference>
<dbReference type="NCBIfam" id="NF045542">
    <property type="entry name" value="Clp_rel_HeadMat"/>
    <property type="match status" value="1"/>
</dbReference>
<evidence type="ECO:0000256" key="2">
    <source>
        <dbReference type="ARBA" id="ARBA00022490"/>
    </source>
</evidence>
<sequence length="255" mass="27031">MNEICIFDPIGVDPETGVGVTAKQFDSQLKELGSPGSILLRINSPGGDVMDAMAIYSMLKASRARITARIEGIAASAASLIAMAADHIEISPNAFMLIHMPYTTATGDADDLATAAGDLKRMSDSYAKIYSARSGQSVAAVRALMDEDRLMSADEAIRLGYADNLASGMGDAPNMSSLPRKHRATIKAARRDRSFGWDAALALASGKRKLNLQHNTAINASWEKAIAAIAKERGGSADTAGNGWDAALRKTFGRR</sequence>
<comment type="caution">
    <text evidence="7">The sequence shown here is derived from an EMBL/GenBank/DDBJ whole genome shotgun (WGS) entry which is preliminary data.</text>
</comment>
<keyword evidence="3" id="KW-0645">Protease</keyword>
<dbReference type="RefSeq" id="WP_105864451.1">
    <property type="nucleotide sequence ID" value="NZ_PUEJ01000009.1"/>
</dbReference>
<dbReference type="EMBL" id="PUEJ01000009">
    <property type="protein sequence ID" value="PRH85362.1"/>
    <property type="molecule type" value="Genomic_DNA"/>
</dbReference>
<dbReference type="GO" id="GO:0006515">
    <property type="term" value="P:protein quality control for misfolded or incompletely synthesized proteins"/>
    <property type="evidence" value="ECO:0007669"/>
    <property type="project" value="TreeGrafter"/>
</dbReference>
<evidence type="ECO:0000256" key="6">
    <source>
        <dbReference type="RuleBase" id="RU003567"/>
    </source>
</evidence>
<dbReference type="OrthoDB" id="9806592at2"/>
<gene>
    <name evidence="7" type="ORF">C5L14_23260</name>
</gene>
<keyword evidence="8" id="KW-1185">Reference proteome</keyword>
<dbReference type="AlphaFoldDB" id="A0A2S9Q7N3"/>
<dbReference type="PANTHER" id="PTHR10381">
    <property type="entry name" value="ATP-DEPENDENT CLP PROTEASE PROTEOLYTIC SUBUNIT"/>
    <property type="match status" value="1"/>
</dbReference>
<dbReference type="SUPFAM" id="SSF52096">
    <property type="entry name" value="ClpP/crotonase"/>
    <property type="match status" value="1"/>
</dbReference>
<evidence type="ECO:0000256" key="4">
    <source>
        <dbReference type="ARBA" id="ARBA00022801"/>
    </source>
</evidence>
<name>A0A2S9Q7N3_9HYPH</name>
<dbReference type="InterPro" id="IPR023562">
    <property type="entry name" value="ClpP/TepA"/>
</dbReference>
<dbReference type="InterPro" id="IPR001907">
    <property type="entry name" value="ClpP"/>
</dbReference>
<evidence type="ECO:0000313" key="8">
    <source>
        <dbReference type="Proteomes" id="UP000237682"/>
    </source>
</evidence>